<dbReference type="EMBL" id="JACHJG010000013">
    <property type="protein sequence ID" value="MBB4889306.1"/>
    <property type="molecule type" value="Genomic_DNA"/>
</dbReference>
<comment type="caution">
    <text evidence="3">The sequence shown here is derived from an EMBL/GenBank/DDBJ whole genome shotgun (WGS) entry which is preliminary data.</text>
</comment>
<evidence type="ECO:0000256" key="1">
    <source>
        <dbReference type="SAM" id="MobiDB-lite"/>
    </source>
</evidence>
<feature type="transmembrane region" description="Helical" evidence="2">
    <location>
        <begin position="36"/>
        <end position="55"/>
    </location>
</feature>
<protein>
    <submittedName>
        <fullName evidence="3">Uncharacterized protein</fullName>
    </submittedName>
</protein>
<sequence length="103" mass="11070">MKLHRLLFPAAATVGAGVAVSYAVRLHACKVPAMDIAACVLALFATVTAAVHHLFEAATATTHRCRVDGCDFRVRIRTSDPGESRRWQEAAASHPAHTLTPRP</sequence>
<proteinExistence type="predicted"/>
<evidence type="ECO:0000256" key="2">
    <source>
        <dbReference type="SAM" id="Phobius"/>
    </source>
</evidence>
<keyword evidence="4" id="KW-1185">Reference proteome</keyword>
<dbReference type="Proteomes" id="UP000556436">
    <property type="component" value="Unassembled WGS sequence"/>
</dbReference>
<keyword evidence="2" id="KW-0812">Transmembrane</keyword>
<name>A0A7W7LGU2_STRNE</name>
<feature type="region of interest" description="Disordered" evidence="1">
    <location>
        <begin position="81"/>
        <end position="103"/>
    </location>
</feature>
<keyword evidence="2" id="KW-1133">Transmembrane helix</keyword>
<gene>
    <name evidence="3" type="ORF">FHS38_005381</name>
</gene>
<organism evidence="3 4">
    <name type="scientific">Streptomyces netropsis</name>
    <name type="common">Streptoverticillium netropsis</name>
    <dbReference type="NCBI Taxonomy" id="55404"/>
    <lineage>
        <taxon>Bacteria</taxon>
        <taxon>Bacillati</taxon>
        <taxon>Actinomycetota</taxon>
        <taxon>Actinomycetes</taxon>
        <taxon>Kitasatosporales</taxon>
        <taxon>Streptomycetaceae</taxon>
        <taxon>Streptomyces</taxon>
    </lineage>
</organism>
<reference evidence="3 4" key="1">
    <citation type="submission" date="2020-08" db="EMBL/GenBank/DDBJ databases">
        <title>Genomic Encyclopedia of Type Strains, Phase III (KMG-III): the genomes of soil and plant-associated and newly described type strains.</title>
        <authorList>
            <person name="Whitman W."/>
        </authorList>
    </citation>
    <scope>NUCLEOTIDE SEQUENCE [LARGE SCALE GENOMIC DNA]</scope>
    <source>
        <strain evidence="3 4">CECT 3265</strain>
    </source>
</reference>
<dbReference type="RefSeq" id="WP_184737641.1">
    <property type="nucleotide sequence ID" value="NZ_BMRW01000012.1"/>
</dbReference>
<evidence type="ECO:0000313" key="3">
    <source>
        <dbReference type="EMBL" id="MBB4889306.1"/>
    </source>
</evidence>
<evidence type="ECO:0000313" key="4">
    <source>
        <dbReference type="Proteomes" id="UP000556436"/>
    </source>
</evidence>
<accession>A0A7W7LGU2</accession>
<keyword evidence="2" id="KW-0472">Membrane</keyword>
<feature type="transmembrane region" description="Helical" evidence="2">
    <location>
        <begin position="6"/>
        <end position="24"/>
    </location>
</feature>
<dbReference type="AlphaFoldDB" id="A0A7W7LGU2"/>